<keyword evidence="2" id="KW-1185">Reference proteome</keyword>
<comment type="caution">
    <text evidence="1">The sequence shown here is derived from an EMBL/GenBank/DDBJ whole genome shotgun (WGS) entry which is preliminary data.</text>
</comment>
<accession>A0A926JDB1</accession>
<reference evidence="1" key="1">
    <citation type="submission" date="2020-08" db="EMBL/GenBank/DDBJ databases">
        <title>Paracoccus amoyensis sp. nov., isolated from the surface seawater at coast of Xiamen, Fujian.</title>
        <authorList>
            <person name="Lyu L."/>
        </authorList>
    </citation>
    <scope>NUCLEOTIDE SEQUENCE</scope>
    <source>
        <strain evidence="1">11-3</strain>
    </source>
</reference>
<dbReference type="RefSeq" id="WP_187793197.1">
    <property type="nucleotide sequence ID" value="NZ_JACOQL010000002.1"/>
</dbReference>
<protein>
    <recommendedName>
        <fullName evidence="3">Tail assembly chaperone</fullName>
    </recommendedName>
</protein>
<name>A0A926JDB1_9RHOB</name>
<organism evidence="1 2">
    <name type="scientific">Paracoccus amoyensis</name>
    <dbReference type="NCBI Taxonomy" id="2760093"/>
    <lineage>
        <taxon>Bacteria</taxon>
        <taxon>Pseudomonadati</taxon>
        <taxon>Pseudomonadota</taxon>
        <taxon>Alphaproteobacteria</taxon>
        <taxon>Rhodobacterales</taxon>
        <taxon>Paracoccaceae</taxon>
        <taxon>Paracoccus</taxon>
    </lineage>
</organism>
<dbReference type="Proteomes" id="UP000608594">
    <property type="component" value="Unassembled WGS sequence"/>
</dbReference>
<evidence type="ECO:0000313" key="1">
    <source>
        <dbReference type="EMBL" id="MBC9246743.1"/>
    </source>
</evidence>
<dbReference type="AlphaFoldDB" id="A0A926JDB1"/>
<evidence type="ECO:0000313" key="2">
    <source>
        <dbReference type="Proteomes" id="UP000608594"/>
    </source>
</evidence>
<sequence length="124" mass="14013">MQFKLAKTYSYWWPVTVRVPDPEDPGKYVEQKLKVLLEPLPQDEVIAAQEESAALTTMRAVTEHGVRHMLRVVQGWDGVVDEHGKHVPFSPELLEQALQHSWFRAAIGKALTESQNGEAPRLGN</sequence>
<proteinExistence type="predicted"/>
<dbReference type="EMBL" id="JACOQL010000002">
    <property type="protein sequence ID" value="MBC9246743.1"/>
    <property type="molecule type" value="Genomic_DNA"/>
</dbReference>
<gene>
    <name evidence="1" type="ORF">H4P12_08460</name>
</gene>
<evidence type="ECO:0008006" key="3">
    <source>
        <dbReference type="Google" id="ProtNLM"/>
    </source>
</evidence>